<gene>
    <name evidence="3" type="ORF">AQUCO_07700050v1</name>
</gene>
<dbReference type="Gene3D" id="1.25.10.10">
    <property type="entry name" value="Leucine-rich Repeat Variant"/>
    <property type="match status" value="2"/>
</dbReference>
<feature type="region of interest" description="Disordered" evidence="1">
    <location>
        <begin position="674"/>
        <end position="703"/>
    </location>
</feature>
<dbReference type="GO" id="GO:0010005">
    <property type="term" value="C:cortical microtubule, transverse to long axis"/>
    <property type="evidence" value="ECO:0007669"/>
    <property type="project" value="TreeGrafter"/>
</dbReference>
<dbReference type="Proteomes" id="UP000230069">
    <property type="component" value="Unassembled WGS sequence"/>
</dbReference>
<evidence type="ECO:0000259" key="2">
    <source>
        <dbReference type="SMART" id="SM01349"/>
    </source>
</evidence>
<keyword evidence="4" id="KW-1185">Reference proteome</keyword>
<dbReference type="GO" id="GO:0010031">
    <property type="term" value="P:circumnutation"/>
    <property type="evidence" value="ECO:0007669"/>
    <property type="project" value="TreeGrafter"/>
</dbReference>
<dbReference type="SMART" id="SM01349">
    <property type="entry name" value="TOG"/>
    <property type="match status" value="1"/>
</dbReference>
<dbReference type="Pfam" id="PF24714">
    <property type="entry name" value="TOR1L1_N"/>
    <property type="match status" value="1"/>
</dbReference>
<feature type="compositionally biased region" description="Polar residues" evidence="1">
    <location>
        <begin position="674"/>
        <end position="693"/>
    </location>
</feature>
<proteinExistence type="predicted"/>
<protein>
    <recommendedName>
        <fullName evidence="2">TOG domain-containing protein</fullName>
    </recommendedName>
</protein>
<dbReference type="PANTHER" id="PTHR31355:SF7">
    <property type="entry name" value="MICROTUBULE-ASSOCIATED PROTEIN TORTIFOLIA1"/>
    <property type="match status" value="1"/>
</dbReference>
<dbReference type="InterPro" id="IPR057599">
    <property type="entry name" value="TORTIFOLIA1/TORL1-2_C"/>
</dbReference>
<evidence type="ECO:0000313" key="3">
    <source>
        <dbReference type="EMBL" id="PIA27504.1"/>
    </source>
</evidence>
<dbReference type="OrthoDB" id="298726at2759"/>
<dbReference type="PANTHER" id="PTHR31355">
    <property type="entry name" value="MICROTUBULE-ASSOCIATED PROTEIN TORTIFOLIA1"/>
    <property type="match status" value="1"/>
</dbReference>
<feature type="region of interest" description="Disordered" evidence="1">
    <location>
        <begin position="412"/>
        <end position="438"/>
    </location>
</feature>
<accession>A0A2G5C872</accession>
<evidence type="ECO:0000313" key="4">
    <source>
        <dbReference type="Proteomes" id="UP000230069"/>
    </source>
</evidence>
<dbReference type="SUPFAM" id="SSF48371">
    <property type="entry name" value="ARM repeat"/>
    <property type="match status" value="1"/>
</dbReference>
<dbReference type="EMBL" id="KZ305094">
    <property type="protein sequence ID" value="PIA27504.1"/>
    <property type="molecule type" value="Genomic_DNA"/>
</dbReference>
<evidence type="ECO:0000256" key="1">
    <source>
        <dbReference type="SAM" id="MobiDB-lite"/>
    </source>
</evidence>
<dbReference type="GO" id="GO:0008017">
    <property type="term" value="F:microtubule binding"/>
    <property type="evidence" value="ECO:0007669"/>
    <property type="project" value="InterPro"/>
</dbReference>
<name>A0A2G5C872_AQUCA</name>
<organism evidence="3 4">
    <name type="scientific">Aquilegia coerulea</name>
    <name type="common">Rocky mountain columbine</name>
    <dbReference type="NCBI Taxonomy" id="218851"/>
    <lineage>
        <taxon>Eukaryota</taxon>
        <taxon>Viridiplantae</taxon>
        <taxon>Streptophyta</taxon>
        <taxon>Embryophyta</taxon>
        <taxon>Tracheophyta</taxon>
        <taxon>Spermatophyta</taxon>
        <taxon>Magnoliopsida</taxon>
        <taxon>Ranunculales</taxon>
        <taxon>Ranunculaceae</taxon>
        <taxon>Thalictroideae</taxon>
        <taxon>Aquilegia</taxon>
    </lineage>
</organism>
<feature type="domain" description="TOG" evidence="2">
    <location>
        <begin position="46"/>
        <end position="290"/>
    </location>
</feature>
<dbReference type="GO" id="GO:0009826">
    <property type="term" value="P:unidimensional cell growth"/>
    <property type="evidence" value="ECO:0007669"/>
    <property type="project" value="TreeGrafter"/>
</dbReference>
<dbReference type="AlphaFoldDB" id="A0A2G5C872"/>
<dbReference type="InterPro" id="IPR016024">
    <property type="entry name" value="ARM-type_fold"/>
</dbReference>
<dbReference type="InParanoid" id="A0A2G5C872"/>
<dbReference type="Pfam" id="PF24713">
    <property type="entry name" value="TOR1L1_C"/>
    <property type="match status" value="1"/>
</dbReference>
<dbReference type="InterPro" id="IPR033337">
    <property type="entry name" value="TORTIFOLIA1/SINE1-2"/>
</dbReference>
<dbReference type="InterPro" id="IPR011989">
    <property type="entry name" value="ARM-like"/>
</dbReference>
<dbReference type="InterPro" id="IPR034085">
    <property type="entry name" value="TOG"/>
</dbReference>
<sequence length="900" mass="99910">MNTQTTKSSKSSSLSSHLAMIELKQRILTSMSKLSDRDTYQIGVQDLENIIQNISSDGVSMLLNCLYDVSGDPKPAVKKQVLRLISLFVTSHSDFTSTHLTKIIAHIVKRLKDSDSGVRDSCKDTIATLSLQYLRGDSDKGNLGSVVSLFVKPLFETMGEEKKAIQAGAAMCMATMVECAVDIPVSVLQKLVPRICKELNNENFLAKAALLSVVANLSKVKGIASQSMPTLLQTIYECLESNDWTTRKAAADTLSALASHSSQLITGRASSNITALESCRFDKMKPVRESITEALQLWKKIAEKESDGIPDSPNFASREAGVSIKKQNLKRSNLSDAESDAAKVELTVSSTRTDMMGSSISDKAVGILKKKTPTLSHKEVNPDFFQKLETKGSGDFPVEVAVSCRLLDSSNLDNEEKSNQNDTAFRGRSSQDETNGLGYGHISSINIYDNTEKGGTGMFNKQRDVDDFSRDRWTELKASRRKDLTARAFDVNGTDVTTRDKPNACIMVPRTDDHAEGSFMENAGSWITIQRQLSQLERRQSLLMKMLQDFMSGSHDSMFTLENRVRGLERIVENMQWEISSGRRVNYVMVGLNGTSHQPLDNYNSVSDYSSSSSGRVGDLHSPFTKRFLLSDDFVSGERERDQPCRYEESERWDSFPYGTSRNGYVVSRKVFGSAQSDGRPSRLENNGDQVSTRKAWDKGPGHIRLGEGPSARSIWHSSNDAATLEAIRGAGDENRTSRPETQVPNRELTARVVDDDCNPRQNQESTIWSNVLEAIDTGNMDLAYAEVLSTDDDFFLLKLMERSGPVIGQLSNEIAIEILQAVGQLLQEQNVLDVGLPWIEQLVDLVMVNGADVLHIPFENKRELLMSLREANPSQTWEGQMPEQLLLQLASAWEINLQQ</sequence>
<dbReference type="InterPro" id="IPR057600">
    <property type="entry name" value="TORTIFOLIA1/SINE1-2_N"/>
</dbReference>
<reference evidence="3 4" key="1">
    <citation type="submission" date="2017-09" db="EMBL/GenBank/DDBJ databases">
        <title>WGS assembly of Aquilegia coerulea Goldsmith.</title>
        <authorList>
            <person name="Hodges S."/>
            <person name="Kramer E."/>
            <person name="Nordborg M."/>
            <person name="Tomkins J."/>
            <person name="Borevitz J."/>
            <person name="Derieg N."/>
            <person name="Yan J."/>
            <person name="Mihaltcheva S."/>
            <person name="Hayes R.D."/>
            <person name="Rokhsar D."/>
        </authorList>
    </citation>
    <scope>NUCLEOTIDE SEQUENCE [LARGE SCALE GENOMIC DNA]</scope>
    <source>
        <strain evidence="4">cv. Goldsmith</strain>
    </source>
</reference>